<dbReference type="AlphaFoldDB" id="A0A1G2I683"/>
<dbReference type="GO" id="GO:0045259">
    <property type="term" value="C:proton-transporting ATP synthase complex"/>
    <property type="evidence" value="ECO:0007669"/>
    <property type="project" value="UniProtKB-KW"/>
</dbReference>
<dbReference type="GO" id="GO:0046961">
    <property type="term" value="F:proton-transporting ATPase activity, rotational mechanism"/>
    <property type="evidence" value="ECO:0007669"/>
    <property type="project" value="TreeGrafter"/>
</dbReference>
<dbReference type="GO" id="GO:0005886">
    <property type="term" value="C:plasma membrane"/>
    <property type="evidence" value="ECO:0007669"/>
    <property type="project" value="UniProtKB-SubCell"/>
</dbReference>
<evidence type="ECO:0000256" key="11">
    <source>
        <dbReference type="ARBA" id="ARBA00037847"/>
    </source>
</evidence>
<evidence type="ECO:0000256" key="12">
    <source>
        <dbReference type="HAMAP-Rule" id="MF_01398"/>
    </source>
</evidence>
<evidence type="ECO:0000256" key="8">
    <source>
        <dbReference type="ARBA" id="ARBA00023136"/>
    </source>
</evidence>
<evidence type="ECO:0000256" key="4">
    <source>
        <dbReference type="ARBA" id="ARBA00022692"/>
    </source>
</evidence>
<evidence type="ECO:0000256" key="13">
    <source>
        <dbReference type="RuleBase" id="RU003848"/>
    </source>
</evidence>
<dbReference type="GO" id="GO:0012505">
    <property type="term" value="C:endomembrane system"/>
    <property type="evidence" value="ECO:0007669"/>
    <property type="project" value="UniProtKB-SubCell"/>
</dbReference>
<keyword evidence="7 12" id="KW-0406">Ion transport</keyword>
<name>A0A1G2I683_9BACT</name>
<protein>
    <recommendedName>
        <fullName evidence="12">ATP synthase subunit b</fullName>
    </recommendedName>
    <alternativeName>
        <fullName evidence="12">ATP synthase F(0) sector subunit b</fullName>
    </alternativeName>
    <alternativeName>
        <fullName evidence="12">ATPase subunit I</fullName>
    </alternativeName>
    <alternativeName>
        <fullName evidence="12">F-type ATPase subunit b</fullName>
        <shortName evidence="12">F-ATPase subunit b</shortName>
    </alternativeName>
</protein>
<keyword evidence="5 12" id="KW-0375">Hydrogen ion transport</keyword>
<dbReference type="InterPro" id="IPR050059">
    <property type="entry name" value="ATP_synthase_B_chain"/>
</dbReference>
<proteinExistence type="inferred from homology"/>
<keyword evidence="4 12" id="KW-0812">Transmembrane</keyword>
<dbReference type="EMBL" id="MHOX01000032">
    <property type="protein sequence ID" value="OGZ70235.1"/>
    <property type="molecule type" value="Genomic_DNA"/>
</dbReference>
<evidence type="ECO:0000256" key="1">
    <source>
        <dbReference type="ARBA" id="ARBA00005513"/>
    </source>
</evidence>
<keyword evidence="3 12" id="KW-0138">CF(0)</keyword>
<dbReference type="PANTHER" id="PTHR33445:SF2">
    <property type="entry name" value="ATP SYNTHASE SUBUNIT B', CHLOROPLASTIC"/>
    <property type="match status" value="1"/>
</dbReference>
<dbReference type="Pfam" id="PF00430">
    <property type="entry name" value="ATP-synt_B"/>
    <property type="match status" value="1"/>
</dbReference>
<evidence type="ECO:0000313" key="14">
    <source>
        <dbReference type="EMBL" id="OGZ70235.1"/>
    </source>
</evidence>
<sequence length="171" mass="19715">MVNIYEILGKIGFDWQVALASLVNFLIILFVLKKFAFKPIKKLIQERQNKINEGIEKAEEASIRLKEVDIIAKNYLKQANLDSINIIKETEKQAKVLGDNLQKKAEDHQKELMDQIQLGYKKHQEEAKNLVYKEAVELVKKAIKKTVELSPADIDEEIMKKAVLKVKNNEI</sequence>
<comment type="caution">
    <text evidence="14">The sequence shown here is derived from an EMBL/GenBank/DDBJ whole genome shotgun (WGS) entry which is preliminary data.</text>
</comment>
<comment type="subcellular location">
    <subcellularLocation>
        <location evidence="12">Cell membrane</location>
        <topology evidence="12">Single-pass membrane protein</topology>
    </subcellularLocation>
    <subcellularLocation>
        <location evidence="11">Endomembrane system</location>
        <topology evidence="11">Single-pass membrane protein</topology>
    </subcellularLocation>
</comment>
<evidence type="ECO:0000256" key="7">
    <source>
        <dbReference type="ARBA" id="ARBA00023065"/>
    </source>
</evidence>
<dbReference type="HAMAP" id="MF_01398">
    <property type="entry name" value="ATP_synth_b_bprime"/>
    <property type="match status" value="1"/>
</dbReference>
<evidence type="ECO:0000256" key="3">
    <source>
        <dbReference type="ARBA" id="ARBA00022547"/>
    </source>
</evidence>
<keyword evidence="8 12" id="KW-0472">Membrane</keyword>
<evidence type="ECO:0000256" key="2">
    <source>
        <dbReference type="ARBA" id="ARBA00022448"/>
    </source>
</evidence>
<keyword evidence="12" id="KW-1003">Cell membrane</keyword>
<comment type="similarity">
    <text evidence="1 12 13">Belongs to the ATPase B chain family.</text>
</comment>
<feature type="transmembrane region" description="Helical" evidence="12">
    <location>
        <begin position="15"/>
        <end position="32"/>
    </location>
</feature>
<accession>A0A1G2I683</accession>
<dbReference type="CDD" id="cd06503">
    <property type="entry name" value="ATP-synt_Fo_b"/>
    <property type="match status" value="1"/>
</dbReference>
<evidence type="ECO:0000313" key="15">
    <source>
        <dbReference type="Proteomes" id="UP000176308"/>
    </source>
</evidence>
<organism evidence="14 15">
    <name type="scientific">Candidatus Staskawiczbacteria bacterium RIFCSPLOWO2_01_FULL_33_9</name>
    <dbReference type="NCBI Taxonomy" id="1802211"/>
    <lineage>
        <taxon>Bacteria</taxon>
        <taxon>Candidatus Staskawicziibacteriota</taxon>
    </lineage>
</organism>
<evidence type="ECO:0000256" key="9">
    <source>
        <dbReference type="ARBA" id="ARBA00023310"/>
    </source>
</evidence>
<reference evidence="14 15" key="1">
    <citation type="journal article" date="2016" name="Nat. Commun.">
        <title>Thousands of microbial genomes shed light on interconnected biogeochemical processes in an aquifer system.</title>
        <authorList>
            <person name="Anantharaman K."/>
            <person name="Brown C.T."/>
            <person name="Hug L.A."/>
            <person name="Sharon I."/>
            <person name="Castelle C.J."/>
            <person name="Probst A.J."/>
            <person name="Thomas B.C."/>
            <person name="Singh A."/>
            <person name="Wilkins M.J."/>
            <person name="Karaoz U."/>
            <person name="Brodie E.L."/>
            <person name="Williams K.H."/>
            <person name="Hubbard S.S."/>
            <person name="Banfield J.F."/>
        </authorList>
    </citation>
    <scope>NUCLEOTIDE SEQUENCE [LARGE SCALE GENOMIC DNA]</scope>
</reference>
<evidence type="ECO:0000256" key="5">
    <source>
        <dbReference type="ARBA" id="ARBA00022781"/>
    </source>
</evidence>
<comment type="function">
    <text evidence="10 12">F(1)F(0) ATP synthase produces ATP from ADP in the presence of a proton or sodium gradient. F-type ATPases consist of two structural domains, F(1) containing the extramembraneous catalytic core and F(0) containing the membrane proton channel, linked together by a central stalk and a peripheral stalk. During catalysis, ATP synthesis in the catalytic domain of F(1) is coupled via a rotary mechanism of the central stalk subunits to proton translocation.</text>
</comment>
<comment type="subunit">
    <text evidence="12">F-type ATPases have 2 components, F(1) - the catalytic core - and F(0) - the membrane proton channel. F(1) has five subunits: alpha(3), beta(3), gamma(1), delta(1), epsilon(1). F(0) has three main subunits: a(1), b(2) and c(10-14). The alpha and beta chains form an alternating ring which encloses part of the gamma chain. F(1) is attached to F(0) by a central stalk formed by the gamma and epsilon chains, while a peripheral stalk is formed by the delta and b chains.</text>
</comment>
<dbReference type="PANTHER" id="PTHR33445">
    <property type="entry name" value="ATP SYNTHASE SUBUNIT B', CHLOROPLASTIC"/>
    <property type="match status" value="1"/>
</dbReference>
<comment type="function">
    <text evidence="12">Component of the F(0) channel, it forms part of the peripheral stalk, linking F(1) to F(0).</text>
</comment>
<dbReference type="GO" id="GO:0046933">
    <property type="term" value="F:proton-transporting ATP synthase activity, rotational mechanism"/>
    <property type="evidence" value="ECO:0007669"/>
    <property type="project" value="UniProtKB-UniRule"/>
</dbReference>
<keyword evidence="2 12" id="KW-0813">Transport</keyword>
<gene>
    <name evidence="12" type="primary">atpF</name>
    <name evidence="14" type="ORF">A2904_00740</name>
</gene>
<keyword evidence="6 12" id="KW-1133">Transmembrane helix</keyword>
<keyword evidence="9 12" id="KW-0066">ATP synthesis</keyword>
<dbReference type="Proteomes" id="UP000176308">
    <property type="component" value="Unassembled WGS sequence"/>
</dbReference>
<dbReference type="InterPro" id="IPR002146">
    <property type="entry name" value="ATP_synth_b/b'su_bac/chlpt"/>
</dbReference>
<evidence type="ECO:0000256" key="10">
    <source>
        <dbReference type="ARBA" id="ARBA00025198"/>
    </source>
</evidence>
<evidence type="ECO:0000256" key="6">
    <source>
        <dbReference type="ARBA" id="ARBA00022989"/>
    </source>
</evidence>